<proteinExistence type="inferred from homology"/>
<reference evidence="6 7" key="1">
    <citation type="journal article" date="2018" name="Evol. Lett.">
        <title>Horizontal gene cluster transfer increased hallucinogenic mushroom diversity.</title>
        <authorList>
            <person name="Reynolds H.T."/>
            <person name="Vijayakumar V."/>
            <person name="Gluck-Thaler E."/>
            <person name="Korotkin H.B."/>
            <person name="Matheny P.B."/>
            <person name="Slot J.C."/>
        </authorList>
    </citation>
    <scope>NUCLEOTIDE SEQUENCE [LARGE SCALE GENOMIC DNA]</scope>
    <source>
        <strain evidence="6 7">SRW20</strain>
    </source>
</reference>
<evidence type="ECO:0000313" key="7">
    <source>
        <dbReference type="Proteomes" id="UP000284706"/>
    </source>
</evidence>
<dbReference type="EMBL" id="NHYE01001260">
    <property type="protein sequence ID" value="PPQ97374.1"/>
    <property type="molecule type" value="Genomic_DNA"/>
</dbReference>
<dbReference type="PANTHER" id="PTHR33798:SF5">
    <property type="entry name" value="FLAVIN REDUCTASE LIKE DOMAIN-CONTAINING PROTEIN"/>
    <property type="match status" value="1"/>
</dbReference>
<keyword evidence="7" id="KW-1185">Reference proteome</keyword>
<accession>A0A409Y2V2</accession>
<evidence type="ECO:0000313" key="6">
    <source>
        <dbReference type="EMBL" id="PPQ97374.1"/>
    </source>
</evidence>
<comment type="similarity">
    <text evidence="4">Belongs to the flavoredoxin family.</text>
</comment>
<dbReference type="OrthoDB" id="10250990at2759"/>
<sequence length="279" mass="30948">MSRLKFMSTRPPFPFDSTFRLVEPPAPSWHIGDGLPDVSKHWAEGVMESPRKSWDLTDPKITKESYRLLTSAIIPRPIALVSTLSQDGEPNLAPFRWTAIPLFLSVSHNPPMVSLSFSLSTRRPKDTRNNILATKEFTVSIISEAFAEAANSASVESPADSDEWIISGLRKEDSTLVKPPFVKESAIGMECQLYSSQDITPSGSPEPSTTIVLGLIKKIHVREAVLNEDGMTIDPAKLRPIARLGGTTYGRLLEGFDLSRISWKSIRDLYPDISRGDRL</sequence>
<evidence type="ECO:0000256" key="2">
    <source>
        <dbReference type="ARBA" id="ARBA00022630"/>
    </source>
</evidence>
<evidence type="ECO:0000256" key="4">
    <source>
        <dbReference type="ARBA" id="ARBA00038054"/>
    </source>
</evidence>
<organism evidence="6 7">
    <name type="scientific">Gymnopilus dilepis</name>
    <dbReference type="NCBI Taxonomy" id="231916"/>
    <lineage>
        <taxon>Eukaryota</taxon>
        <taxon>Fungi</taxon>
        <taxon>Dikarya</taxon>
        <taxon>Basidiomycota</taxon>
        <taxon>Agaricomycotina</taxon>
        <taxon>Agaricomycetes</taxon>
        <taxon>Agaricomycetidae</taxon>
        <taxon>Agaricales</taxon>
        <taxon>Agaricineae</taxon>
        <taxon>Hymenogastraceae</taxon>
        <taxon>Gymnopilus</taxon>
    </lineage>
</organism>
<dbReference type="SUPFAM" id="SSF50475">
    <property type="entry name" value="FMN-binding split barrel"/>
    <property type="match status" value="1"/>
</dbReference>
<name>A0A409Y2V2_9AGAR</name>
<dbReference type="Gene3D" id="2.30.110.10">
    <property type="entry name" value="Electron Transport, Fmn-binding Protein, Chain A"/>
    <property type="match status" value="1"/>
</dbReference>
<dbReference type="InParanoid" id="A0A409Y2V2"/>
<evidence type="ECO:0000256" key="3">
    <source>
        <dbReference type="ARBA" id="ARBA00022643"/>
    </source>
</evidence>
<keyword evidence="3" id="KW-0288">FMN</keyword>
<comment type="cofactor">
    <cofactor evidence="1">
        <name>FMN</name>
        <dbReference type="ChEBI" id="CHEBI:58210"/>
    </cofactor>
</comment>
<dbReference type="InterPro" id="IPR012349">
    <property type="entry name" value="Split_barrel_FMN-bd"/>
</dbReference>
<dbReference type="SMART" id="SM00903">
    <property type="entry name" value="Flavin_Reduct"/>
    <property type="match status" value="1"/>
</dbReference>
<dbReference type="GO" id="GO:0010181">
    <property type="term" value="F:FMN binding"/>
    <property type="evidence" value="ECO:0007669"/>
    <property type="project" value="InterPro"/>
</dbReference>
<evidence type="ECO:0000259" key="5">
    <source>
        <dbReference type="SMART" id="SM00903"/>
    </source>
</evidence>
<comment type="caution">
    <text evidence="6">The sequence shown here is derived from an EMBL/GenBank/DDBJ whole genome shotgun (WGS) entry which is preliminary data.</text>
</comment>
<evidence type="ECO:0000256" key="1">
    <source>
        <dbReference type="ARBA" id="ARBA00001917"/>
    </source>
</evidence>
<keyword evidence="2" id="KW-0285">Flavoprotein</keyword>
<dbReference type="Proteomes" id="UP000284706">
    <property type="component" value="Unassembled WGS sequence"/>
</dbReference>
<gene>
    <name evidence="6" type="ORF">CVT26_006608</name>
</gene>
<dbReference type="InterPro" id="IPR002563">
    <property type="entry name" value="Flavin_Rdtase-like_dom"/>
</dbReference>
<dbReference type="Pfam" id="PF01613">
    <property type="entry name" value="Flavin_Reduct"/>
    <property type="match status" value="1"/>
</dbReference>
<dbReference type="AlphaFoldDB" id="A0A409Y2V2"/>
<feature type="domain" description="Flavin reductase like" evidence="5">
    <location>
        <begin position="71"/>
        <end position="234"/>
    </location>
</feature>
<protein>
    <recommendedName>
        <fullName evidence="5">Flavin reductase like domain-containing protein</fullName>
    </recommendedName>
</protein>
<dbReference type="PANTHER" id="PTHR33798">
    <property type="entry name" value="FLAVOPROTEIN OXYGENASE"/>
    <property type="match status" value="1"/>
</dbReference>